<comment type="caution">
    <text evidence="2">The sequence shown here is derived from an EMBL/GenBank/DDBJ whole genome shotgun (WGS) entry which is preliminary data.</text>
</comment>
<evidence type="ECO:0000259" key="1">
    <source>
        <dbReference type="Pfam" id="PF09820"/>
    </source>
</evidence>
<dbReference type="PANTHER" id="PTHR34825">
    <property type="entry name" value="CONSERVED PROTEIN, WITH A WEAK D-GALACTARATE DEHYDRATASE/ALTRONATE HYDROLASE DOMAIN"/>
    <property type="match status" value="1"/>
</dbReference>
<gene>
    <name evidence="2" type="ORF">FYJ73_07745</name>
</gene>
<dbReference type="GO" id="GO:0005524">
    <property type="term" value="F:ATP binding"/>
    <property type="evidence" value="ECO:0007669"/>
    <property type="project" value="UniProtKB-KW"/>
</dbReference>
<dbReference type="Pfam" id="PF09820">
    <property type="entry name" value="AAA-ATPase_like"/>
    <property type="match status" value="1"/>
</dbReference>
<keyword evidence="3" id="KW-1185">Reference proteome</keyword>
<proteinExistence type="predicted"/>
<feature type="domain" description="AAA-ATPase-like" evidence="1">
    <location>
        <begin position="4"/>
        <end position="200"/>
    </location>
</feature>
<dbReference type="InterPro" id="IPR012547">
    <property type="entry name" value="PDDEXK_9"/>
</dbReference>
<organism evidence="2 3">
    <name type="scientific">Hallella mizrahii</name>
    <dbReference type="NCBI Taxonomy" id="2606637"/>
    <lineage>
        <taxon>Bacteria</taxon>
        <taxon>Pseudomonadati</taxon>
        <taxon>Bacteroidota</taxon>
        <taxon>Bacteroidia</taxon>
        <taxon>Bacteroidales</taxon>
        <taxon>Prevotellaceae</taxon>
        <taxon>Hallella</taxon>
    </lineage>
</organism>
<dbReference type="PANTHER" id="PTHR34825:SF1">
    <property type="entry name" value="AAA-ATPASE-LIKE DOMAIN-CONTAINING PROTEIN"/>
    <property type="match status" value="1"/>
</dbReference>
<protein>
    <submittedName>
        <fullName evidence="2">ATP-binding protein</fullName>
    </submittedName>
</protein>
<dbReference type="AlphaFoldDB" id="A0A7K0KF49"/>
<evidence type="ECO:0000313" key="2">
    <source>
        <dbReference type="EMBL" id="MST84562.1"/>
    </source>
</evidence>
<dbReference type="RefSeq" id="WP_154534149.1">
    <property type="nucleotide sequence ID" value="NZ_VUNG01000017.1"/>
</dbReference>
<reference evidence="2 3" key="1">
    <citation type="submission" date="2019-08" db="EMBL/GenBank/DDBJ databases">
        <title>In-depth cultivation of the pig gut microbiome towards novel bacterial diversity and tailored functional studies.</title>
        <authorList>
            <person name="Wylensek D."/>
            <person name="Hitch T.C.A."/>
            <person name="Clavel T."/>
        </authorList>
    </citation>
    <scope>NUCLEOTIDE SEQUENCE [LARGE SCALE GENOMIC DNA]</scope>
    <source>
        <strain evidence="2 3">LKV-178-WT-2A</strain>
    </source>
</reference>
<dbReference type="InterPro" id="IPR018631">
    <property type="entry name" value="AAA-ATPase-like_dom"/>
</dbReference>
<dbReference type="Pfam" id="PF08011">
    <property type="entry name" value="PDDEXK_9"/>
    <property type="match status" value="1"/>
</dbReference>
<keyword evidence="2" id="KW-0547">Nucleotide-binding</keyword>
<dbReference type="EMBL" id="VUNG01000017">
    <property type="protein sequence ID" value="MST84562.1"/>
    <property type="molecule type" value="Genomic_DNA"/>
</dbReference>
<sequence>MKYPIGIQDFESLRNNGYEYVDKTELIYKLVQEGTYYFLSRPRRFGKSLLMSTLAAYFSGKRELFHGLAIDKLEKDWTVYPVLHLDLNTDKYDSQEVLESRLNLFLSHWEQQYGRNPNEVTFAQRFEGIISRVATKEGKAVVILVDEYDKPMLQAINNDKLQTAYRNTLKAFYGALKTQDRYIRFALLTGVTKFGKVSVFSDLNNLTDISMDESYDTLCGITEEEMHRYFEEGIQKLADRYDISYEEACARLKKRYDGYHFVEYGTGVYNPFSLLSTFRANKFGSFWFETGTPTFLVQLLQRENFYLPDLTQQQVSADMLNSIDAMDRNPIPVIYQSGYLTIKDYDEEFKVYTLGFPNEEVEEGFANYLLPYYAHTGSEGAPMYVRNFVLALRNGKPEEFMKRMQVLFADTDYKIVGNAELYFQNAFYIVTKLLGFYTVVERTISDGRIDMIVKTKDYIYIFEFKYDQSADTALQQIEDKGYAKPFATDGRKIVKIGVNFSREHRCIDEWKIKE</sequence>
<accession>A0A7K0KF49</accession>
<dbReference type="Proteomes" id="UP000438914">
    <property type="component" value="Unassembled WGS sequence"/>
</dbReference>
<keyword evidence="2" id="KW-0067">ATP-binding</keyword>
<evidence type="ECO:0000313" key="3">
    <source>
        <dbReference type="Proteomes" id="UP000438914"/>
    </source>
</evidence>
<name>A0A7K0KF49_9BACT</name>